<evidence type="ECO:0000256" key="5">
    <source>
        <dbReference type="ARBA" id="ARBA00023136"/>
    </source>
</evidence>
<evidence type="ECO:0000256" key="3">
    <source>
        <dbReference type="ARBA" id="ARBA00022692"/>
    </source>
</evidence>
<reference evidence="8" key="2">
    <citation type="submission" date="2018-07" db="EMBL/GenBank/DDBJ databases">
        <authorList>
            <person name="Quirk P.G."/>
            <person name="Krulwich T.A."/>
        </authorList>
    </citation>
    <scope>NUCLEOTIDE SEQUENCE</scope>
</reference>
<name>A0A336MUH5_CULSO</name>
<feature type="transmembrane region" description="Helical" evidence="6">
    <location>
        <begin position="97"/>
        <end position="114"/>
    </location>
</feature>
<evidence type="ECO:0000256" key="1">
    <source>
        <dbReference type="ARBA" id="ARBA00004141"/>
    </source>
</evidence>
<feature type="transmembrane region" description="Helical" evidence="6">
    <location>
        <begin position="155"/>
        <end position="172"/>
    </location>
</feature>
<evidence type="ECO:0000313" key="8">
    <source>
        <dbReference type="EMBL" id="SSX33906.1"/>
    </source>
</evidence>
<organism evidence="8">
    <name type="scientific">Culicoides sonorensis</name>
    <name type="common">Biting midge</name>
    <dbReference type="NCBI Taxonomy" id="179676"/>
    <lineage>
        <taxon>Eukaryota</taxon>
        <taxon>Metazoa</taxon>
        <taxon>Ecdysozoa</taxon>
        <taxon>Arthropoda</taxon>
        <taxon>Hexapoda</taxon>
        <taxon>Insecta</taxon>
        <taxon>Pterygota</taxon>
        <taxon>Neoptera</taxon>
        <taxon>Endopterygota</taxon>
        <taxon>Diptera</taxon>
        <taxon>Nematocera</taxon>
        <taxon>Chironomoidea</taxon>
        <taxon>Ceratopogonidae</taxon>
        <taxon>Ceratopogoninae</taxon>
        <taxon>Culicoides</taxon>
        <taxon>Monoculicoides</taxon>
    </lineage>
</organism>
<dbReference type="EMBL" id="UFQT01002674">
    <property type="protein sequence ID" value="SSX33906.1"/>
    <property type="molecule type" value="Genomic_DNA"/>
</dbReference>
<keyword evidence="4 6" id="KW-1133">Transmembrane helix</keyword>
<reference evidence="7" key="1">
    <citation type="submission" date="2018-04" db="EMBL/GenBank/DDBJ databases">
        <authorList>
            <person name="Go L.Y."/>
            <person name="Mitchell J.A."/>
        </authorList>
    </citation>
    <scope>NUCLEOTIDE SEQUENCE</scope>
    <source>
        <tissue evidence="7">Whole organism</tissue>
    </source>
</reference>
<evidence type="ECO:0000256" key="2">
    <source>
        <dbReference type="ARBA" id="ARBA00006824"/>
    </source>
</evidence>
<evidence type="ECO:0000256" key="4">
    <source>
        <dbReference type="ARBA" id="ARBA00022989"/>
    </source>
</evidence>
<dbReference type="GO" id="GO:0005739">
    <property type="term" value="C:mitochondrion"/>
    <property type="evidence" value="ECO:0007669"/>
    <property type="project" value="TreeGrafter"/>
</dbReference>
<comment type="subcellular location">
    <subcellularLocation>
        <location evidence="1">Membrane</location>
        <topology evidence="1">Multi-pass membrane protein</topology>
    </subcellularLocation>
</comment>
<sequence length="192" mass="22174">MALLQAAKSFFLRRPLIANGLVYGTLYVGAEFSQQTITKKVLTKPPEELDKPTLARYAIMGTFIYSPMLFFWYRWLDKFLPGTARKTIVKKLLMDQFLFTPPLLGVFFTGMSIMEGNPPFEELQQKFVPTFARSCLFWLPAQTANFIFIPPQFRVIYVGACAFAWVNILCWVKRQNFDEEETKLEKGAIQSK</sequence>
<dbReference type="PANTHER" id="PTHR11266:SF85">
    <property type="entry name" value="MPV17-LIKE PROTEIN"/>
    <property type="match status" value="1"/>
</dbReference>
<evidence type="ECO:0000313" key="7">
    <source>
        <dbReference type="EMBL" id="SSX14501.1"/>
    </source>
</evidence>
<dbReference type="GO" id="GO:0016020">
    <property type="term" value="C:membrane"/>
    <property type="evidence" value="ECO:0007669"/>
    <property type="project" value="UniProtKB-SubCell"/>
</dbReference>
<keyword evidence="3 6" id="KW-0812">Transmembrane</keyword>
<protein>
    <submittedName>
        <fullName evidence="8">CSON007109 protein</fullName>
    </submittedName>
</protein>
<dbReference type="AlphaFoldDB" id="A0A336MUH5"/>
<comment type="similarity">
    <text evidence="2 6">Belongs to the peroxisomal membrane protein PXMP2/4 family.</text>
</comment>
<evidence type="ECO:0000256" key="6">
    <source>
        <dbReference type="RuleBase" id="RU363053"/>
    </source>
</evidence>
<gene>
    <name evidence="8" type="primary">CSON007109</name>
</gene>
<dbReference type="EMBL" id="UFQS01002674">
    <property type="protein sequence ID" value="SSX14501.1"/>
    <property type="molecule type" value="Genomic_DNA"/>
</dbReference>
<accession>A0A336MUH5</accession>
<dbReference type="Pfam" id="PF04117">
    <property type="entry name" value="Mpv17_PMP22"/>
    <property type="match status" value="1"/>
</dbReference>
<feature type="transmembrane region" description="Helical" evidence="6">
    <location>
        <begin position="54"/>
        <end position="76"/>
    </location>
</feature>
<proteinExistence type="inferred from homology"/>
<dbReference type="PANTHER" id="PTHR11266">
    <property type="entry name" value="PEROXISOMAL MEMBRANE PROTEIN 2, PXMP2 MPV17"/>
    <property type="match status" value="1"/>
</dbReference>
<dbReference type="VEuPathDB" id="VectorBase:CSON007109"/>
<keyword evidence="5 6" id="KW-0472">Membrane</keyword>
<dbReference type="OMA" id="QFVSKRW"/>
<dbReference type="InterPro" id="IPR007248">
    <property type="entry name" value="Mpv17_PMP22"/>
</dbReference>